<evidence type="ECO:0008006" key="5">
    <source>
        <dbReference type="Google" id="ProtNLM"/>
    </source>
</evidence>
<name>A0A9P6NAR1_9BASI</name>
<keyword evidence="4" id="KW-1185">Reference proteome</keyword>
<accession>A0A9P6NAR1</accession>
<protein>
    <recommendedName>
        <fullName evidence="5">Secreted protein</fullName>
    </recommendedName>
</protein>
<feature type="region of interest" description="Disordered" evidence="1">
    <location>
        <begin position="46"/>
        <end position="74"/>
    </location>
</feature>
<feature type="signal peptide" evidence="2">
    <location>
        <begin position="1"/>
        <end position="20"/>
    </location>
</feature>
<gene>
    <name evidence="3" type="ORF">CROQUDRAFT_662181</name>
</gene>
<comment type="caution">
    <text evidence="3">The sequence shown here is derived from an EMBL/GenBank/DDBJ whole genome shotgun (WGS) entry which is preliminary data.</text>
</comment>
<sequence length="214" mass="23987">MQSPAKIVLIAIAAFPVVLATIHTECYHYFMKKDHCVWAAADTRQRCTPQSGKPPNTRVSKFEPPQHHTNQKTLQRRYTTDHTDTSFEIDGGKGICGRYDTNQPGACLWVGSRPFDGSNASTAGWLNGAKTSNCGKQLYIEREDNHTTVVYVPLVDGCRFYTKKPSVGCFQIAVTNKTFYDLKPTKKEIDQGYFDGLIWDFNDEKGDKLANAPV</sequence>
<dbReference type="AlphaFoldDB" id="A0A9P6NAR1"/>
<feature type="compositionally biased region" description="Polar residues" evidence="1">
    <location>
        <begin position="46"/>
        <end position="59"/>
    </location>
</feature>
<dbReference type="OrthoDB" id="2499360at2759"/>
<evidence type="ECO:0000256" key="2">
    <source>
        <dbReference type="SAM" id="SignalP"/>
    </source>
</evidence>
<evidence type="ECO:0000313" key="4">
    <source>
        <dbReference type="Proteomes" id="UP000886653"/>
    </source>
</evidence>
<evidence type="ECO:0000256" key="1">
    <source>
        <dbReference type="SAM" id="MobiDB-lite"/>
    </source>
</evidence>
<evidence type="ECO:0000313" key="3">
    <source>
        <dbReference type="EMBL" id="KAG0142724.1"/>
    </source>
</evidence>
<proteinExistence type="predicted"/>
<dbReference type="EMBL" id="MU167340">
    <property type="protein sequence ID" value="KAG0142724.1"/>
    <property type="molecule type" value="Genomic_DNA"/>
</dbReference>
<reference evidence="3" key="1">
    <citation type="submission" date="2013-11" db="EMBL/GenBank/DDBJ databases">
        <title>Genome sequence of the fusiform rust pathogen reveals effectors for host alternation and coevolution with pine.</title>
        <authorList>
            <consortium name="DOE Joint Genome Institute"/>
            <person name="Smith K."/>
            <person name="Pendleton A."/>
            <person name="Kubisiak T."/>
            <person name="Anderson C."/>
            <person name="Salamov A."/>
            <person name="Aerts A."/>
            <person name="Riley R."/>
            <person name="Clum A."/>
            <person name="Lindquist E."/>
            <person name="Ence D."/>
            <person name="Campbell M."/>
            <person name="Kronenberg Z."/>
            <person name="Feau N."/>
            <person name="Dhillon B."/>
            <person name="Hamelin R."/>
            <person name="Burleigh J."/>
            <person name="Smith J."/>
            <person name="Yandell M."/>
            <person name="Nelson C."/>
            <person name="Grigoriev I."/>
            <person name="Davis J."/>
        </authorList>
    </citation>
    <scope>NUCLEOTIDE SEQUENCE</scope>
    <source>
        <strain evidence="3">G11</strain>
    </source>
</reference>
<organism evidence="3 4">
    <name type="scientific">Cronartium quercuum f. sp. fusiforme G11</name>
    <dbReference type="NCBI Taxonomy" id="708437"/>
    <lineage>
        <taxon>Eukaryota</taxon>
        <taxon>Fungi</taxon>
        <taxon>Dikarya</taxon>
        <taxon>Basidiomycota</taxon>
        <taxon>Pucciniomycotina</taxon>
        <taxon>Pucciniomycetes</taxon>
        <taxon>Pucciniales</taxon>
        <taxon>Coleosporiaceae</taxon>
        <taxon>Cronartium</taxon>
    </lineage>
</organism>
<dbReference type="Proteomes" id="UP000886653">
    <property type="component" value="Unassembled WGS sequence"/>
</dbReference>
<keyword evidence="2" id="KW-0732">Signal</keyword>
<feature type="chain" id="PRO_5040268109" description="Secreted protein" evidence="2">
    <location>
        <begin position="21"/>
        <end position="214"/>
    </location>
</feature>